<sequence>MRYIIAGTFIVLGLAGGGYFLSKAVQPQTLQDATVLPDSRALPPFELLDDRGQPFGNQRLAGNWTLLFFGFTHCPDICPATLQQLSIARQRLAENGVDPLPEIVLISVDPERDTADVLADYVHIFGDHVTGVSGEIDELQKLTSDLGIHFQKANTSDTSYVVDHSTAVLLTNPAAELSALFSAPHSVDAFVNDLAILISRK</sequence>
<dbReference type="PANTHER" id="PTHR12151">
    <property type="entry name" value="ELECTRON TRANSPORT PROTIN SCO1/SENC FAMILY MEMBER"/>
    <property type="match status" value="1"/>
</dbReference>
<dbReference type="Proteomes" id="UP000092695">
    <property type="component" value="Chromosome"/>
</dbReference>
<evidence type="ECO:0000313" key="5">
    <source>
        <dbReference type="Proteomes" id="UP000092695"/>
    </source>
</evidence>
<keyword evidence="2" id="KW-0186">Copper</keyword>
<evidence type="ECO:0000256" key="1">
    <source>
        <dbReference type="ARBA" id="ARBA00010996"/>
    </source>
</evidence>
<feature type="binding site" evidence="2">
    <location>
        <position position="78"/>
    </location>
    <ligand>
        <name>Cu cation</name>
        <dbReference type="ChEBI" id="CHEBI:23378"/>
    </ligand>
</feature>
<feature type="disulfide bond" description="Redox-active" evidence="3">
    <location>
        <begin position="74"/>
        <end position="78"/>
    </location>
</feature>
<dbReference type="InterPro" id="IPR003782">
    <property type="entry name" value="SCO1/SenC"/>
</dbReference>
<keyword evidence="2" id="KW-0479">Metal-binding</keyword>
<reference evidence="4 5" key="1">
    <citation type="submission" date="2016-06" db="EMBL/GenBank/DDBJ databases">
        <title>Complete genome sequence of a deep-branching marine Gamma Proteobacterium Woeseia oceani type strain XK5.</title>
        <authorList>
            <person name="Mu D."/>
            <person name="Du Z."/>
        </authorList>
    </citation>
    <scope>NUCLEOTIDE SEQUENCE [LARGE SCALE GENOMIC DNA]</scope>
    <source>
        <strain evidence="4 5">XK5</strain>
    </source>
</reference>
<name>A0A193LEK9_9GAMM</name>
<dbReference type="PANTHER" id="PTHR12151:SF25">
    <property type="entry name" value="LINALOOL DEHYDRATASE_ISOMERASE DOMAIN-CONTAINING PROTEIN"/>
    <property type="match status" value="1"/>
</dbReference>
<keyword evidence="5" id="KW-1185">Reference proteome</keyword>
<evidence type="ECO:0000313" key="4">
    <source>
        <dbReference type="EMBL" id="ANO50891.1"/>
    </source>
</evidence>
<proteinExistence type="inferred from homology"/>
<protein>
    <recommendedName>
        <fullName evidence="6">Thioredoxin domain-containing protein</fullName>
    </recommendedName>
</protein>
<dbReference type="InterPro" id="IPR036249">
    <property type="entry name" value="Thioredoxin-like_sf"/>
</dbReference>
<dbReference type="CDD" id="cd02968">
    <property type="entry name" value="SCO"/>
    <property type="match status" value="1"/>
</dbReference>
<evidence type="ECO:0000256" key="3">
    <source>
        <dbReference type="PIRSR" id="PIRSR603782-2"/>
    </source>
</evidence>
<dbReference type="AlphaFoldDB" id="A0A193LEK9"/>
<accession>A0A193LEK9</accession>
<dbReference type="Pfam" id="PF02630">
    <property type="entry name" value="SCO1-SenC"/>
    <property type="match status" value="1"/>
</dbReference>
<dbReference type="GO" id="GO:0046872">
    <property type="term" value="F:metal ion binding"/>
    <property type="evidence" value="ECO:0007669"/>
    <property type="project" value="UniProtKB-KW"/>
</dbReference>
<feature type="binding site" evidence="2">
    <location>
        <position position="74"/>
    </location>
    <ligand>
        <name>Cu cation</name>
        <dbReference type="ChEBI" id="CHEBI:23378"/>
    </ligand>
</feature>
<gene>
    <name evidence="4" type="ORF">BA177_06425</name>
</gene>
<comment type="similarity">
    <text evidence="1">Belongs to the SCO1/2 family.</text>
</comment>
<dbReference type="STRING" id="1548547.BA177_06425"/>
<dbReference type="KEGG" id="woc:BA177_06425"/>
<evidence type="ECO:0000256" key="2">
    <source>
        <dbReference type="PIRSR" id="PIRSR603782-1"/>
    </source>
</evidence>
<dbReference type="RefSeq" id="WP_068614377.1">
    <property type="nucleotide sequence ID" value="NZ_CP016268.1"/>
</dbReference>
<dbReference type="Gene3D" id="3.40.30.10">
    <property type="entry name" value="Glutaredoxin"/>
    <property type="match status" value="1"/>
</dbReference>
<dbReference type="EMBL" id="CP016268">
    <property type="protein sequence ID" value="ANO50891.1"/>
    <property type="molecule type" value="Genomic_DNA"/>
</dbReference>
<keyword evidence="3" id="KW-1015">Disulfide bond</keyword>
<evidence type="ECO:0008006" key="6">
    <source>
        <dbReference type="Google" id="ProtNLM"/>
    </source>
</evidence>
<dbReference type="SUPFAM" id="SSF52833">
    <property type="entry name" value="Thioredoxin-like"/>
    <property type="match status" value="1"/>
</dbReference>
<feature type="binding site" evidence="2">
    <location>
        <position position="164"/>
    </location>
    <ligand>
        <name>Cu cation</name>
        <dbReference type="ChEBI" id="CHEBI:23378"/>
    </ligand>
</feature>
<organism evidence="4 5">
    <name type="scientific">Woeseia oceani</name>
    <dbReference type="NCBI Taxonomy" id="1548547"/>
    <lineage>
        <taxon>Bacteria</taxon>
        <taxon>Pseudomonadati</taxon>
        <taxon>Pseudomonadota</taxon>
        <taxon>Gammaproteobacteria</taxon>
        <taxon>Woeseiales</taxon>
        <taxon>Woeseiaceae</taxon>
        <taxon>Woeseia</taxon>
    </lineage>
</organism>